<evidence type="ECO:0000313" key="3">
    <source>
        <dbReference type="EMBL" id="KAK6766600.1"/>
    </source>
</evidence>
<dbReference type="SUPFAM" id="SSF49354">
    <property type="entry name" value="PapD-like"/>
    <property type="match status" value="1"/>
</dbReference>
<dbReference type="InterPro" id="IPR051774">
    <property type="entry name" value="Sperm-specific_class_P"/>
</dbReference>
<protein>
    <recommendedName>
        <fullName evidence="1">Major sperm protein</fullName>
    </recommendedName>
</protein>
<dbReference type="Pfam" id="PF00635">
    <property type="entry name" value="Motile_Sperm"/>
    <property type="match status" value="1"/>
</dbReference>
<comment type="function">
    <text evidence="1">Central component in molecular interactions underlying sperm crawling. Forms an extensive filament system that extends from sperm villipoda, along the leading edge of the pseudopod.</text>
</comment>
<dbReference type="InterPro" id="IPR013783">
    <property type="entry name" value="Ig-like_fold"/>
</dbReference>
<dbReference type="Proteomes" id="UP001303046">
    <property type="component" value="Unassembled WGS sequence"/>
</dbReference>
<reference evidence="3 4" key="1">
    <citation type="submission" date="2023-08" db="EMBL/GenBank/DDBJ databases">
        <title>A Necator americanus chromosomal reference genome.</title>
        <authorList>
            <person name="Ilik V."/>
            <person name="Petrzelkova K.J."/>
            <person name="Pardy F."/>
            <person name="Fuh T."/>
            <person name="Niatou-Singa F.S."/>
            <person name="Gouil Q."/>
            <person name="Baker L."/>
            <person name="Ritchie M.E."/>
            <person name="Jex A.R."/>
            <person name="Gazzola D."/>
            <person name="Li H."/>
            <person name="Toshio Fujiwara R."/>
            <person name="Zhan B."/>
            <person name="Aroian R.V."/>
            <person name="Pafco B."/>
            <person name="Schwarz E.M."/>
        </authorList>
    </citation>
    <scope>NUCLEOTIDE SEQUENCE [LARGE SCALE GENOMIC DNA]</scope>
    <source>
        <strain evidence="3 4">Aroian</strain>
        <tissue evidence="3">Whole animal</tissue>
    </source>
</reference>
<gene>
    <name evidence="3" type="primary">Necator_chrX.g26256</name>
    <name evidence="3" type="ORF">RB195_026090</name>
</gene>
<keyword evidence="1" id="KW-0963">Cytoplasm</keyword>
<dbReference type="EMBL" id="JAVFWL010000006">
    <property type="protein sequence ID" value="KAK6766600.1"/>
    <property type="molecule type" value="Genomic_DNA"/>
</dbReference>
<dbReference type="PROSITE" id="PS50202">
    <property type="entry name" value="MSP"/>
    <property type="match status" value="1"/>
</dbReference>
<comment type="caution">
    <text evidence="3">The sequence shown here is derived from an EMBL/GenBank/DDBJ whole genome shotgun (WGS) entry which is preliminary data.</text>
</comment>
<keyword evidence="4" id="KW-1185">Reference proteome</keyword>
<dbReference type="Gene3D" id="2.60.40.10">
    <property type="entry name" value="Immunoglobulins"/>
    <property type="match status" value="1"/>
</dbReference>
<sequence length="171" mass="19486">MHQLVRVDLLEVVMHFQKIHCLCRSRQNCSTMLYDSEDHSLFLTPRVCYFSAAKGGASRHMMVNGSSQRMAIKIKCSNNELFRVSPVYCMLEPGGSQRLQIVRDPGEAKTDKIVLLYRYTTLSNPRDVFRDLESDDATHKKVIALVARDDIDFTLAPTTNLKSILKAYPQC</sequence>
<evidence type="ECO:0000313" key="4">
    <source>
        <dbReference type="Proteomes" id="UP001303046"/>
    </source>
</evidence>
<dbReference type="PANTHER" id="PTHR22947">
    <property type="entry name" value="MAJOR SPERM PROTEIN"/>
    <property type="match status" value="1"/>
</dbReference>
<organism evidence="3 4">
    <name type="scientific">Necator americanus</name>
    <name type="common">Human hookworm</name>
    <dbReference type="NCBI Taxonomy" id="51031"/>
    <lineage>
        <taxon>Eukaryota</taxon>
        <taxon>Metazoa</taxon>
        <taxon>Ecdysozoa</taxon>
        <taxon>Nematoda</taxon>
        <taxon>Chromadorea</taxon>
        <taxon>Rhabditida</taxon>
        <taxon>Rhabditina</taxon>
        <taxon>Rhabditomorpha</taxon>
        <taxon>Strongyloidea</taxon>
        <taxon>Ancylostomatidae</taxon>
        <taxon>Bunostominae</taxon>
        <taxon>Necator</taxon>
    </lineage>
</organism>
<accession>A0ABR1EVK3</accession>
<dbReference type="InterPro" id="IPR000535">
    <property type="entry name" value="MSP_dom"/>
</dbReference>
<evidence type="ECO:0000259" key="2">
    <source>
        <dbReference type="PROSITE" id="PS50202"/>
    </source>
</evidence>
<dbReference type="PANTHER" id="PTHR22947:SF5">
    <property type="entry name" value="MAJOR SPERM PROTEIN"/>
    <property type="match status" value="1"/>
</dbReference>
<dbReference type="InterPro" id="IPR008962">
    <property type="entry name" value="PapD-like_sf"/>
</dbReference>
<feature type="domain" description="MSP" evidence="2">
    <location>
        <begin position="40"/>
        <end position="147"/>
    </location>
</feature>
<proteinExistence type="predicted"/>
<keyword evidence="1" id="KW-0206">Cytoskeleton</keyword>
<evidence type="ECO:0000256" key="1">
    <source>
        <dbReference type="RuleBase" id="RU003425"/>
    </source>
</evidence>
<name>A0ABR1EVK3_NECAM</name>